<reference evidence="1" key="1">
    <citation type="submission" date="2009-10" db="EMBL/GenBank/DDBJ databases">
        <title>Diversity of trophic interactions inside an arsenic-rich microbial ecosystem.</title>
        <authorList>
            <person name="Bertin P.N."/>
            <person name="Heinrich-Salmeron A."/>
            <person name="Pelletier E."/>
            <person name="Goulhen-Chollet F."/>
            <person name="Arsene-Ploetze F."/>
            <person name="Gallien S."/>
            <person name="Calteau A."/>
            <person name="Vallenet D."/>
            <person name="Casiot C."/>
            <person name="Chane-Woon-Ming B."/>
            <person name="Giloteaux L."/>
            <person name="Barakat M."/>
            <person name="Bonnefoy V."/>
            <person name="Bruneel O."/>
            <person name="Chandler M."/>
            <person name="Cleiss J."/>
            <person name="Duran R."/>
            <person name="Elbaz-Poulichet F."/>
            <person name="Fonknechten N."/>
            <person name="Lauga B."/>
            <person name="Mornico D."/>
            <person name="Ortet P."/>
            <person name="Schaeffer C."/>
            <person name="Siguier P."/>
            <person name="Alexander Thil Smith A."/>
            <person name="Van Dorsselaer A."/>
            <person name="Weissenbach J."/>
            <person name="Medigue C."/>
            <person name="Le Paslier D."/>
        </authorList>
    </citation>
    <scope>NUCLEOTIDE SEQUENCE</scope>
</reference>
<protein>
    <submittedName>
        <fullName evidence="1">Uncharacterized protein</fullName>
    </submittedName>
</protein>
<sequence>MHGDLFFNTHVTAHVFHPLTSRGGERSIRHVLFMT</sequence>
<evidence type="ECO:0000313" key="1">
    <source>
        <dbReference type="EMBL" id="CBI05445.1"/>
    </source>
</evidence>
<accession>E6QE19</accession>
<name>E6QE19_9ZZZZ</name>
<gene>
    <name evidence="1" type="ORF">CARN5_1066</name>
</gene>
<proteinExistence type="predicted"/>
<organism evidence="1">
    <name type="scientific">mine drainage metagenome</name>
    <dbReference type="NCBI Taxonomy" id="410659"/>
    <lineage>
        <taxon>unclassified sequences</taxon>
        <taxon>metagenomes</taxon>
        <taxon>ecological metagenomes</taxon>
    </lineage>
</organism>
<dbReference type="EMBL" id="CABP01000117">
    <property type="protein sequence ID" value="CBI05445.1"/>
    <property type="molecule type" value="Genomic_DNA"/>
</dbReference>
<comment type="caution">
    <text evidence="1">The sequence shown here is derived from an EMBL/GenBank/DDBJ whole genome shotgun (WGS) entry which is preliminary data.</text>
</comment>
<dbReference type="AlphaFoldDB" id="E6QE19"/>